<dbReference type="GO" id="GO:0043811">
    <property type="term" value="F:phosphate:acyl-[acyl carrier protein] acyltransferase activity"/>
    <property type="evidence" value="ECO:0007669"/>
    <property type="project" value="UniProtKB-EC"/>
</dbReference>
<accession>A0AA35SER2</accession>
<comment type="subcellular location">
    <subcellularLocation>
        <location evidence="2">Cytoplasm</location>
    </subcellularLocation>
</comment>
<keyword evidence="11" id="KW-0012">Acyltransferase</keyword>
<dbReference type="Gene3D" id="3.40.718.10">
    <property type="entry name" value="Isopropylmalate Dehydrogenase"/>
    <property type="match status" value="1"/>
</dbReference>
<dbReference type="PANTHER" id="PTHR30100">
    <property type="entry name" value="FATTY ACID/PHOSPHOLIPID SYNTHESIS PROTEIN PLSX"/>
    <property type="match status" value="1"/>
</dbReference>
<proteinExistence type="inferred from homology"/>
<dbReference type="InterPro" id="IPR012281">
    <property type="entry name" value="Phospholipid_synth_PlsX-like"/>
</dbReference>
<dbReference type="Pfam" id="PF02504">
    <property type="entry name" value="FA_synthesis"/>
    <property type="match status" value="1"/>
</dbReference>
<keyword evidence="4" id="KW-0444">Lipid biosynthesis</keyword>
<keyword evidence="6" id="KW-0443">Lipid metabolism</keyword>
<dbReference type="EMBL" id="CASHTH010002267">
    <property type="protein sequence ID" value="CAI8027261.1"/>
    <property type="molecule type" value="Genomic_DNA"/>
</dbReference>
<organism evidence="11 12">
    <name type="scientific">Geodia barretti</name>
    <name type="common">Barrett's horny sponge</name>
    <dbReference type="NCBI Taxonomy" id="519541"/>
    <lineage>
        <taxon>Eukaryota</taxon>
        <taxon>Metazoa</taxon>
        <taxon>Porifera</taxon>
        <taxon>Demospongiae</taxon>
        <taxon>Heteroscleromorpha</taxon>
        <taxon>Tetractinellida</taxon>
        <taxon>Astrophorina</taxon>
        <taxon>Geodiidae</taxon>
        <taxon>Geodia</taxon>
    </lineage>
</organism>
<keyword evidence="12" id="KW-1185">Reference proteome</keyword>
<comment type="caution">
    <text evidence="11">The sequence shown here is derived from an EMBL/GenBank/DDBJ whole genome shotgun (WGS) entry which is preliminary data.</text>
</comment>
<dbReference type="EC" id="2.3.1.274" evidence="9"/>
<dbReference type="GO" id="GO:0006633">
    <property type="term" value="P:fatty acid biosynthetic process"/>
    <property type="evidence" value="ECO:0007669"/>
    <property type="project" value="InterPro"/>
</dbReference>
<keyword evidence="5" id="KW-0808">Transferase</keyword>
<dbReference type="GO" id="GO:0005737">
    <property type="term" value="C:cytoplasm"/>
    <property type="evidence" value="ECO:0007669"/>
    <property type="project" value="UniProtKB-SubCell"/>
</dbReference>
<dbReference type="GO" id="GO:0008654">
    <property type="term" value="P:phospholipid biosynthetic process"/>
    <property type="evidence" value="ECO:0007669"/>
    <property type="project" value="UniProtKB-KW"/>
</dbReference>
<dbReference type="PANTHER" id="PTHR30100:SF1">
    <property type="entry name" value="PHOSPHATE ACYLTRANSFERASE"/>
    <property type="match status" value="1"/>
</dbReference>
<evidence type="ECO:0000313" key="11">
    <source>
        <dbReference type="EMBL" id="CAI8027261.1"/>
    </source>
</evidence>
<dbReference type="InterPro" id="IPR003664">
    <property type="entry name" value="FA_synthesis"/>
</dbReference>
<comment type="subunit">
    <text evidence="10">Homodimer. Probably interacts with PlsY.</text>
</comment>
<evidence type="ECO:0000256" key="10">
    <source>
        <dbReference type="ARBA" id="ARBA00046608"/>
    </source>
</evidence>
<dbReference type="SUPFAM" id="SSF53659">
    <property type="entry name" value="Isocitrate/Isopropylmalate dehydrogenase-like"/>
    <property type="match status" value="1"/>
</dbReference>
<evidence type="ECO:0000256" key="2">
    <source>
        <dbReference type="ARBA" id="ARBA00004496"/>
    </source>
</evidence>
<evidence type="ECO:0000256" key="4">
    <source>
        <dbReference type="ARBA" id="ARBA00022516"/>
    </source>
</evidence>
<gene>
    <name evidence="11" type="ORF">GBAR_LOCUS15601</name>
</gene>
<evidence type="ECO:0000256" key="5">
    <source>
        <dbReference type="ARBA" id="ARBA00022679"/>
    </source>
</evidence>
<keyword evidence="7" id="KW-0594">Phospholipid biosynthesis</keyword>
<evidence type="ECO:0000256" key="3">
    <source>
        <dbReference type="ARBA" id="ARBA00022490"/>
    </source>
</evidence>
<dbReference type="PIRSF" id="PIRSF002465">
    <property type="entry name" value="Phsphlp_syn_PlsX"/>
    <property type="match status" value="1"/>
</dbReference>
<evidence type="ECO:0000256" key="9">
    <source>
        <dbReference type="ARBA" id="ARBA00024069"/>
    </source>
</evidence>
<dbReference type="HAMAP" id="MF_00019">
    <property type="entry name" value="PlsX"/>
    <property type="match status" value="1"/>
</dbReference>
<reference evidence="11" key="1">
    <citation type="submission" date="2023-03" db="EMBL/GenBank/DDBJ databases">
        <authorList>
            <person name="Steffen K."/>
            <person name="Cardenas P."/>
        </authorList>
    </citation>
    <scope>NUCLEOTIDE SEQUENCE</scope>
</reference>
<evidence type="ECO:0000256" key="8">
    <source>
        <dbReference type="ARBA" id="ARBA00023264"/>
    </source>
</evidence>
<evidence type="ECO:0000256" key="7">
    <source>
        <dbReference type="ARBA" id="ARBA00023209"/>
    </source>
</evidence>
<comment type="catalytic activity">
    <reaction evidence="1">
        <text>a fatty acyl-[ACP] + phosphate = an acyl phosphate + holo-[ACP]</text>
        <dbReference type="Rhea" id="RHEA:42292"/>
        <dbReference type="Rhea" id="RHEA-COMP:9685"/>
        <dbReference type="Rhea" id="RHEA-COMP:14125"/>
        <dbReference type="ChEBI" id="CHEBI:43474"/>
        <dbReference type="ChEBI" id="CHEBI:59918"/>
        <dbReference type="ChEBI" id="CHEBI:64479"/>
        <dbReference type="ChEBI" id="CHEBI:138651"/>
        <dbReference type="EC" id="2.3.1.274"/>
    </reaction>
</comment>
<evidence type="ECO:0000256" key="6">
    <source>
        <dbReference type="ARBA" id="ARBA00023098"/>
    </source>
</evidence>
<protein>
    <recommendedName>
        <fullName evidence="9">phosphate acyltransferase</fullName>
        <ecNumber evidence="9">2.3.1.274</ecNumber>
    </recommendedName>
</protein>
<dbReference type="Proteomes" id="UP001174909">
    <property type="component" value="Unassembled WGS sequence"/>
</dbReference>
<evidence type="ECO:0000313" key="12">
    <source>
        <dbReference type="Proteomes" id="UP001174909"/>
    </source>
</evidence>
<dbReference type="AlphaFoldDB" id="A0AA35SER2"/>
<evidence type="ECO:0000256" key="1">
    <source>
        <dbReference type="ARBA" id="ARBA00001232"/>
    </source>
</evidence>
<keyword evidence="8" id="KW-1208">Phospholipid metabolism</keyword>
<sequence>MGGDYGPQETVAGAVAAVTEGKGRVAVLLVGDAEAVQPELERHNLQGLPIKFIPSEGVILDSESPMQAFRAKPKASAIVGVGMIKEGYADAFVTMGSTGAAMAASALLLGMMEGIERPALGGPIIGLAPKTVFIEIGSSIDCRPSQLLDFAALGVAFSRTYLEVSDPRVGILSVGAEEGKGNRQTKEAFPLFQASGLNFVGNVEGHDLCGDRVDVIVCDGFVGNILLKAFESLGEGLSRYADAAAVGRDVYNMLNRIEYTGGGPLFGVRGNVIVGHGRASSTGISQAVITAARLSETNLAGQMEEELTALRARIAG</sequence>
<name>A0AA35SER2_GEOBA</name>
<keyword evidence="3" id="KW-0963">Cytoplasm</keyword>